<dbReference type="Proteomes" id="UP000284841">
    <property type="component" value="Unassembled WGS sequence"/>
</dbReference>
<evidence type="ECO:0000313" key="1">
    <source>
        <dbReference type="EMBL" id="RHJ86069.1"/>
    </source>
</evidence>
<keyword evidence="2" id="KW-1185">Reference proteome</keyword>
<gene>
    <name evidence="1" type="ORF">DW099_14620</name>
</gene>
<evidence type="ECO:0000313" key="2">
    <source>
        <dbReference type="Proteomes" id="UP000284841"/>
    </source>
</evidence>
<protein>
    <submittedName>
        <fullName evidence="1">Uncharacterized protein</fullName>
    </submittedName>
</protein>
<reference evidence="1 2" key="1">
    <citation type="submission" date="2018-08" db="EMBL/GenBank/DDBJ databases">
        <title>A genome reference for cultivated species of the human gut microbiota.</title>
        <authorList>
            <person name="Zou Y."/>
            <person name="Xue W."/>
            <person name="Luo G."/>
        </authorList>
    </citation>
    <scope>NUCLEOTIDE SEQUENCE [LARGE SCALE GENOMIC DNA]</scope>
    <source>
        <strain evidence="1 2">AM07-24</strain>
    </source>
</reference>
<organism evidence="1 2">
    <name type="scientific">Emergencia timonensis</name>
    <dbReference type="NCBI Taxonomy" id="1776384"/>
    <lineage>
        <taxon>Bacteria</taxon>
        <taxon>Bacillati</taxon>
        <taxon>Bacillota</taxon>
        <taxon>Clostridia</taxon>
        <taxon>Peptostreptococcales</taxon>
        <taxon>Anaerovoracaceae</taxon>
        <taxon>Emergencia</taxon>
    </lineage>
</organism>
<dbReference type="STRING" id="1776384.GCA_900086585_01678"/>
<proteinExistence type="predicted"/>
<dbReference type="EMBL" id="QRMS01000004">
    <property type="protein sequence ID" value="RHJ86069.1"/>
    <property type="molecule type" value="Genomic_DNA"/>
</dbReference>
<comment type="caution">
    <text evidence="1">The sequence shown here is derived from an EMBL/GenBank/DDBJ whole genome shotgun (WGS) entry which is preliminary data.</text>
</comment>
<accession>A0A415DZ17</accession>
<dbReference type="RefSeq" id="WP_118336184.1">
    <property type="nucleotide sequence ID" value="NZ_AP025567.1"/>
</dbReference>
<name>A0A415DZ17_9FIRM</name>
<dbReference type="OrthoDB" id="3667at2"/>
<sequence>MSRVIAALKQKMQKEEAMKIAEKKGDWLWNIVFCKSPLSEVRLIYIEYVLLDIETVSSPTLMNKIRKKASQPVRKKLKVLVNGSTGGVSLVTDQNLQIEEIELNDEAEMQNKAFDDAEADKRAKVLAHKITHRAMGGMHEAEIVGRLSIYRPFWVAFYGDMKQGNRVRYITIAADGGQHRRAR</sequence>
<dbReference type="AlphaFoldDB" id="A0A415DZ17"/>